<gene>
    <name evidence="1" type="primary">Dvir\GJ16253</name>
    <name evidence="1" type="ORF">Dvir_GJ16253</name>
</gene>
<proteinExistence type="predicted"/>
<organism evidence="1 2">
    <name type="scientific">Drosophila virilis</name>
    <name type="common">Fruit fly</name>
    <dbReference type="NCBI Taxonomy" id="7244"/>
    <lineage>
        <taxon>Eukaryota</taxon>
        <taxon>Metazoa</taxon>
        <taxon>Ecdysozoa</taxon>
        <taxon>Arthropoda</taxon>
        <taxon>Hexapoda</taxon>
        <taxon>Insecta</taxon>
        <taxon>Pterygota</taxon>
        <taxon>Neoptera</taxon>
        <taxon>Endopterygota</taxon>
        <taxon>Diptera</taxon>
        <taxon>Brachycera</taxon>
        <taxon>Muscomorpha</taxon>
        <taxon>Ephydroidea</taxon>
        <taxon>Drosophilidae</taxon>
        <taxon>Drosophila</taxon>
    </lineage>
</organism>
<dbReference type="PhylomeDB" id="B4MDI2"/>
<accession>B4MDI2</accession>
<sequence length="189" mass="22380">MSHRRAKNVCLMKRDILSVRAPISWINDALQAEVKELQELCTGAIYCQLMHLGLFPKDVPIAKVHFCCDLQREFETNYRIPRNSFTNLDLNIEIPVRKLQYGRGHYEFVNWFHKFYRVNSNDEPYDALQVRRGSRIGLRQPEKINRRPTQLEETPRKVARIYRMQPDLNKLLPRQAPRRNCTQIEISAS</sequence>
<evidence type="ECO:0000313" key="2">
    <source>
        <dbReference type="Proteomes" id="UP000008792"/>
    </source>
</evidence>
<evidence type="ECO:0008006" key="3">
    <source>
        <dbReference type="Google" id="ProtNLM"/>
    </source>
</evidence>
<dbReference type="Gene3D" id="1.10.418.10">
    <property type="entry name" value="Calponin-like domain"/>
    <property type="match status" value="1"/>
</dbReference>
<reference evidence="1 2" key="1">
    <citation type="journal article" date="2007" name="Nature">
        <title>Evolution of genes and genomes on the Drosophila phylogeny.</title>
        <authorList>
            <consortium name="Drosophila 12 Genomes Consortium"/>
            <person name="Clark A.G."/>
            <person name="Eisen M.B."/>
            <person name="Smith D.R."/>
            <person name="Bergman C.M."/>
            <person name="Oliver B."/>
            <person name="Markow T.A."/>
            <person name="Kaufman T.C."/>
            <person name="Kellis M."/>
            <person name="Gelbart W."/>
            <person name="Iyer V.N."/>
            <person name="Pollard D.A."/>
            <person name="Sackton T.B."/>
            <person name="Larracuente A.M."/>
            <person name="Singh N.D."/>
            <person name="Abad J.P."/>
            <person name="Abt D.N."/>
            <person name="Adryan B."/>
            <person name="Aguade M."/>
            <person name="Akashi H."/>
            <person name="Anderson W.W."/>
            <person name="Aquadro C.F."/>
            <person name="Ardell D.H."/>
            <person name="Arguello R."/>
            <person name="Artieri C.G."/>
            <person name="Barbash D.A."/>
            <person name="Barker D."/>
            <person name="Barsanti P."/>
            <person name="Batterham P."/>
            <person name="Batzoglou S."/>
            <person name="Begun D."/>
            <person name="Bhutkar A."/>
            <person name="Blanco E."/>
            <person name="Bosak S.A."/>
            <person name="Bradley R.K."/>
            <person name="Brand A.D."/>
            <person name="Brent M.R."/>
            <person name="Brooks A.N."/>
            <person name="Brown R.H."/>
            <person name="Butlin R.K."/>
            <person name="Caggese C."/>
            <person name="Calvi B.R."/>
            <person name="Bernardo de Carvalho A."/>
            <person name="Caspi A."/>
            <person name="Castrezana S."/>
            <person name="Celniker S.E."/>
            <person name="Chang J.L."/>
            <person name="Chapple C."/>
            <person name="Chatterji S."/>
            <person name="Chinwalla A."/>
            <person name="Civetta A."/>
            <person name="Clifton S.W."/>
            <person name="Comeron J.M."/>
            <person name="Costello J.C."/>
            <person name="Coyne J.A."/>
            <person name="Daub J."/>
            <person name="David R.G."/>
            <person name="Delcher A.L."/>
            <person name="Delehaunty K."/>
            <person name="Do C.B."/>
            <person name="Ebling H."/>
            <person name="Edwards K."/>
            <person name="Eickbush T."/>
            <person name="Evans J.D."/>
            <person name="Filipski A."/>
            <person name="Findeiss S."/>
            <person name="Freyhult E."/>
            <person name="Fulton L."/>
            <person name="Fulton R."/>
            <person name="Garcia A.C."/>
            <person name="Gardiner A."/>
            <person name="Garfield D.A."/>
            <person name="Garvin B.E."/>
            <person name="Gibson G."/>
            <person name="Gilbert D."/>
            <person name="Gnerre S."/>
            <person name="Godfrey J."/>
            <person name="Good R."/>
            <person name="Gotea V."/>
            <person name="Gravely B."/>
            <person name="Greenberg A.J."/>
            <person name="Griffiths-Jones S."/>
            <person name="Gross S."/>
            <person name="Guigo R."/>
            <person name="Gustafson E.A."/>
            <person name="Haerty W."/>
            <person name="Hahn M.W."/>
            <person name="Halligan D.L."/>
            <person name="Halpern A.L."/>
            <person name="Halter G.M."/>
            <person name="Han M.V."/>
            <person name="Heger A."/>
            <person name="Hillier L."/>
            <person name="Hinrichs A.S."/>
            <person name="Holmes I."/>
            <person name="Hoskins R.A."/>
            <person name="Hubisz M.J."/>
            <person name="Hultmark D."/>
            <person name="Huntley M.A."/>
            <person name="Jaffe D.B."/>
            <person name="Jagadeeshan S."/>
            <person name="Jeck W.R."/>
            <person name="Johnson J."/>
            <person name="Jones C.D."/>
            <person name="Jordan W.C."/>
            <person name="Karpen G.H."/>
            <person name="Kataoka E."/>
            <person name="Keightley P.D."/>
            <person name="Kheradpour P."/>
            <person name="Kirkness E.F."/>
            <person name="Koerich L.B."/>
            <person name="Kristiansen K."/>
            <person name="Kudrna D."/>
            <person name="Kulathinal R.J."/>
            <person name="Kumar S."/>
            <person name="Kwok R."/>
            <person name="Lander E."/>
            <person name="Langley C.H."/>
            <person name="Lapoint R."/>
            <person name="Lazzaro B.P."/>
            <person name="Lee S.J."/>
            <person name="Levesque L."/>
            <person name="Li R."/>
            <person name="Lin C.F."/>
            <person name="Lin M.F."/>
            <person name="Lindblad-Toh K."/>
            <person name="Llopart A."/>
            <person name="Long M."/>
            <person name="Low L."/>
            <person name="Lozovsky E."/>
            <person name="Lu J."/>
            <person name="Luo M."/>
            <person name="Machado C.A."/>
            <person name="Makalowski W."/>
            <person name="Marzo M."/>
            <person name="Matsuda M."/>
            <person name="Matzkin L."/>
            <person name="McAllister B."/>
            <person name="McBride C.S."/>
            <person name="McKernan B."/>
            <person name="McKernan K."/>
            <person name="Mendez-Lago M."/>
            <person name="Minx P."/>
            <person name="Mollenhauer M.U."/>
            <person name="Montooth K."/>
            <person name="Mount S.M."/>
            <person name="Mu X."/>
            <person name="Myers E."/>
            <person name="Negre B."/>
            <person name="Newfeld S."/>
            <person name="Nielsen R."/>
            <person name="Noor M.A."/>
            <person name="O'Grady P."/>
            <person name="Pachter L."/>
            <person name="Papaceit M."/>
            <person name="Parisi M.J."/>
            <person name="Parisi M."/>
            <person name="Parts L."/>
            <person name="Pedersen J.S."/>
            <person name="Pesole G."/>
            <person name="Phillippy A.M."/>
            <person name="Ponting C.P."/>
            <person name="Pop M."/>
            <person name="Porcelli D."/>
            <person name="Powell J.R."/>
            <person name="Prohaska S."/>
            <person name="Pruitt K."/>
            <person name="Puig M."/>
            <person name="Quesneville H."/>
            <person name="Ram K.R."/>
            <person name="Rand D."/>
            <person name="Rasmussen M.D."/>
            <person name="Reed L.K."/>
            <person name="Reenan R."/>
            <person name="Reily A."/>
            <person name="Remington K.A."/>
            <person name="Rieger T.T."/>
            <person name="Ritchie M.G."/>
            <person name="Robin C."/>
            <person name="Rogers Y.H."/>
            <person name="Rohde C."/>
            <person name="Rozas J."/>
            <person name="Rubenfield M.J."/>
            <person name="Ruiz A."/>
            <person name="Russo S."/>
            <person name="Salzberg S.L."/>
            <person name="Sanchez-Gracia A."/>
            <person name="Saranga D.J."/>
            <person name="Sato H."/>
            <person name="Schaeffer S.W."/>
            <person name="Schatz M.C."/>
            <person name="Schlenke T."/>
            <person name="Schwartz R."/>
            <person name="Segarra C."/>
            <person name="Singh R.S."/>
            <person name="Sirot L."/>
            <person name="Sirota M."/>
            <person name="Sisneros N.B."/>
            <person name="Smith C.D."/>
            <person name="Smith T.F."/>
            <person name="Spieth J."/>
            <person name="Stage D.E."/>
            <person name="Stark A."/>
            <person name="Stephan W."/>
            <person name="Strausberg R.L."/>
            <person name="Strempel S."/>
            <person name="Sturgill D."/>
            <person name="Sutton G."/>
            <person name="Sutton G.G."/>
            <person name="Tao W."/>
            <person name="Teichmann S."/>
            <person name="Tobari Y.N."/>
            <person name="Tomimura Y."/>
            <person name="Tsolas J.M."/>
            <person name="Valente V.L."/>
            <person name="Venter E."/>
            <person name="Venter J.C."/>
            <person name="Vicario S."/>
            <person name="Vieira F.G."/>
            <person name="Vilella A.J."/>
            <person name="Villasante A."/>
            <person name="Walenz B."/>
            <person name="Wang J."/>
            <person name="Wasserman M."/>
            <person name="Watts T."/>
            <person name="Wilson D."/>
            <person name="Wilson R.K."/>
            <person name="Wing R.A."/>
            <person name="Wolfner M.F."/>
            <person name="Wong A."/>
            <person name="Wong G.K."/>
            <person name="Wu C.I."/>
            <person name="Wu G."/>
            <person name="Yamamoto D."/>
            <person name="Yang H.P."/>
            <person name="Yang S.P."/>
            <person name="Yorke J.A."/>
            <person name="Yoshida K."/>
            <person name="Zdobnov E."/>
            <person name="Zhang P."/>
            <person name="Zhang Y."/>
            <person name="Zimin A.V."/>
            <person name="Baldwin J."/>
            <person name="Abdouelleil A."/>
            <person name="Abdulkadir J."/>
            <person name="Abebe A."/>
            <person name="Abera B."/>
            <person name="Abreu J."/>
            <person name="Acer S.C."/>
            <person name="Aftuck L."/>
            <person name="Alexander A."/>
            <person name="An P."/>
            <person name="Anderson E."/>
            <person name="Anderson S."/>
            <person name="Arachi H."/>
            <person name="Azer M."/>
            <person name="Bachantsang P."/>
            <person name="Barry A."/>
            <person name="Bayul T."/>
            <person name="Berlin A."/>
            <person name="Bessette D."/>
            <person name="Bloom T."/>
            <person name="Blye J."/>
            <person name="Boguslavskiy L."/>
            <person name="Bonnet C."/>
            <person name="Boukhgalter B."/>
            <person name="Bourzgui I."/>
            <person name="Brown A."/>
            <person name="Cahill P."/>
            <person name="Channer S."/>
            <person name="Cheshatsang Y."/>
            <person name="Chuda L."/>
            <person name="Citroen M."/>
            <person name="Collymore A."/>
            <person name="Cooke P."/>
            <person name="Costello M."/>
            <person name="D'Aco K."/>
            <person name="Daza R."/>
            <person name="De Haan G."/>
            <person name="DeGray S."/>
            <person name="DeMaso C."/>
            <person name="Dhargay N."/>
            <person name="Dooley K."/>
            <person name="Dooley E."/>
            <person name="Doricent M."/>
            <person name="Dorje P."/>
            <person name="Dorjee K."/>
            <person name="Dupes A."/>
            <person name="Elong R."/>
            <person name="Falk J."/>
            <person name="Farina A."/>
            <person name="Faro S."/>
            <person name="Ferguson D."/>
            <person name="Fisher S."/>
            <person name="Foley C.D."/>
            <person name="Franke A."/>
            <person name="Friedrich D."/>
            <person name="Gadbois L."/>
            <person name="Gearin G."/>
            <person name="Gearin C.R."/>
            <person name="Giannoukos G."/>
            <person name="Goode T."/>
            <person name="Graham J."/>
            <person name="Grandbois E."/>
            <person name="Grewal S."/>
            <person name="Gyaltsen K."/>
            <person name="Hafez N."/>
            <person name="Hagos B."/>
            <person name="Hall J."/>
            <person name="Henson C."/>
            <person name="Hollinger A."/>
            <person name="Honan T."/>
            <person name="Huard M.D."/>
            <person name="Hughes L."/>
            <person name="Hurhula B."/>
            <person name="Husby M.E."/>
            <person name="Kamat A."/>
            <person name="Kanga B."/>
            <person name="Kashin S."/>
            <person name="Khazanovich D."/>
            <person name="Kisner P."/>
            <person name="Lance K."/>
            <person name="Lara M."/>
            <person name="Lee W."/>
            <person name="Lennon N."/>
            <person name="Letendre F."/>
            <person name="LeVine R."/>
            <person name="Lipovsky A."/>
            <person name="Liu X."/>
            <person name="Liu J."/>
            <person name="Liu S."/>
            <person name="Lokyitsang T."/>
            <person name="Lokyitsang Y."/>
            <person name="Lubonja R."/>
            <person name="Lui A."/>
            <person name="MacDonald P."/>
            <person name="Magnisalis V."/>
            <person name="Maru K."/>
            <person name="Matthews C."/>
            <person name="McCusker W."/>
            <person name="McDonough S."/>
            <person name="Mehta T."/>
            <person name="Meldrim J."/>
            <person name="Meneus L."/>
            <person name="Mihai O."/>
            <person name="Mihalev A."/>
            <person name="Mihova T."/>
            <person name="Mittelman R."/>
            <person name="Mlenga V."/>
            <person name="Montmayeur A."/>
            <person name="Mulrain L."/>
            <person name="Navidi A."/>
            <person name="Naylor J."/>
            <person name="Negash T."/>
            <person name="Nguyen T."/>
            <person name="Nguyen N."/>
            <person name="Nicol R."/>
            <person name="Norbu C."/>
            <person name="Norbu N."/>
            <person name="Novod N."/>
            <person name="O'Neill B."/>
            <person name="Osman S."/>
            <person name="Markiewicz E."/>
            <person name="Oyono O.L."/>
            <person name="Patti C."/>
            <person name="Phunkhang P."/>
            <person name="Pierre F."/>
            <person name="Priest M."/>
            <person name="Raghuraman S."/>
            <person name="Rege F."/>
            <person name="Reyes R."/>
            <person name="Rise C."/>
            <person name="Rogov P."/>
            <person name="Ross K."/>
            <person name="Ryan E."/>
            <person name="Settipalli S."/>
            <person name="Shea T."/>
            <person name="Sherpa N."/>
            <person name="Shi L."/>
            <person name="Shih D."/>
            <person name="Sparrow T."/>
            <person name="Spaulding J."/>
            <person name="Stalker J."/>
            <person name="Stange-Thomann N."/>
            <person name="Stavropoulos S."/>
            <person name="Stone C."/>
            <person name="Strader C."/>
            <person name="Tesfaye S."/>
            <person name="Thomson T."/>
            <person name="Thoulutsang Y."/>
            <person name="Thoulutsang D."/>
            <person name="Topham K."/>
            <person name="Topping I."/>
            <person name="Tsamla T."/>
            <person name="Vassiliev H."/>
            <person name="Vo A."/>
            <person name="Wangchuk T."/>
            <person name="Wangdi T."/>
            <person name="Weiand M."/>
            <person name="Wilkinson J."/>
            <person name="Wilson A."/>
            <person name="Yadav S."/>
            <person name="Young G."/>
            <person name="Yu Q."/>
            <person name="Zembek L."/>
            <person name="Zhong D."/>
            <person name="Zimmer A."/>
            <person name="Zwirko Z."/>
            <person name="Jaffe D.B."/>
            <person name="Alvarez P."/>
            <person name="Brockman W."/>
            <person name="Butler J."/>
            <person name="Chin C."/>
            <person name="Gnerre S."/>
            <person name="Grabherr M."/>
            <person name="Kleber M."/>
            <person name="Mauceli E."/>
            <person name="MacCallum I."/>
        </authorList>
    </citation>
    <scope>NUCLEOTIDE SEQUENCE [LARGE SCALE GENOMIC DNA]</scope>
    <source>
        <strain evidence="2">Tucson 15010-1051.87</strain>
    </source>
</reference>
<dbReference type="SUPFAM" id="SSF47576">
    <property type="entry name" value="Calponin-homology domain, CH-domain"/>
    <property type="match status" value="1"/>
</dbReference>
<dbReference type="eggNOG" id="KOG3000">
    <property type="taxonomic scope" value="Eukaryota"/>
</dbReference>
<dbReference type="AlphaFoldDB" id="B4MDI2"/>
<dbReference type="InParanoid" id="B4MDI2"/>
<dbReference type="PANTHER" id="PTHR10623">
    <property type="entry name" value="MICROTUBULE-ASSOCIATED PROTEIN RP/EB FAMILY MEMBER"/>
    <property type="match status" value="1"/>
</dbReference>
<name>B4MDI2_DROVI</name>
<evidence type="ECO:0000313" key="1">
    <source>
        <dbReference type="EMBL" id="EDW71243.1"/>
    </source>
</evidence>
<dbReference type="Proteomes" id="UP000008792">
    <property type="component" value="Unassembled WGS sequence"/>
</dbReference>
<keyword evidence="2" id="KW-1185">Reference proteome</keyword>
<dbReference type="GO" id="GO:0008017">
    <property type="term" value="F:microtubule binding"/>
    <property type="evidence" value="ECO:0007669"/>
    <property type="project" value="InterPro"/>
</dbReference>
<dbReference type="STRING" id="7244.B4MDI2"/>
<dbReference type="InterPro" id="IPR027328">
    <property type="entry name" value="MAPRE"/>
</dbReference>
<dbReference type="EMBL" id="CH940661">
    <property type="protein sequence ID" value="EDW71243.1"/>
    <property type="molecule type" value="Genomic_DNA"/>
</dbReference>
<dbReference type="InterPro" id="IPR036872">
    <property type="entry name" value="CH_dom_sf"/>
</dbReference>
<dbReference type="HOGENOM" id="CLU_1435856_0_0_1"/>
<dbReference type="OrthoDB" id="7870873at2759"/>
<protein>
    <recommendedName>
        <fullName evidence="3">Calponin-homology (CH) domain-containing protein</fullName>
    </recommendedName>
</protein>